<organism evidence="2">
    <name type="scientific">hydrothermal vent metagenome</name>
    <dbReference type="NCBI Taxonomy" id="652676"/>
    <lineage>
        <taxon>unclassified sequences</taxon>
        <taxon>metagenomes</taxon>
        <taxon>ecological metagenomes</taxon>
    </lineage>
</organism>
<gene>
    <name evidence="2" type="ORF">MNBD_GAMMA08-1940</name>
</gene>
<reference evidence="2" key="1">
    <citation type="submission" date="2018-06" db="EMBL/GenBank/DDBJ databases">
        <authorList>
            <person name="Zhirakovskaya E."/>
        </authorList>
    </citation>
    <scope>NUCLEOTIDE SEQUENCE</scope>
</reference>
<dbReference type="AlphaFoldDB" id="A0A3B0WSW5"/>
<dbReference type="InterPro" id="IPR035093">
    <property type="entry name" value="RelE/ParE_toxin_dom_sf"/>
</dbReference>
<evidence type="ECO:0008006" key="3">
    <source>
        <dbReference type="Google" id="ProtNLM"/>
    </source>
</evidence>
<dbReference type="InterPro" id="IPR007712">
    <property type="entry name" value="RelE/ParE_toxin"/>
</dbReference>
<keyword evidence="1" id="KW-1277">Toxin-antitoxin system</keyword>
<evidence type="ECO:0000313" key="2">
    <source>
        <dbReference type="EMBL" id="VAW58501.1"/>
    </source>
</evidence>
<proteinExistence type="predicted"/>
<dbReference type="PIRSF" id="PIRSF029218">
    <property type="entry name" value="ParE"/>
    <property type="match status" value="1"/>
</dbReference>
<dbReference type="InterPro" id="IPR028344">
    <property type="entry name" value="ParE1/4"/>
</dbReference>
<name>A0A3B0WSW5_9ZZZZ</name>
<accession>A0A3B0WSW5</accession>
<evidence type="ECO:0000256" key="1">
    <source>
        <dbReference type="ARBA" id="ARBA00022649"/>
    </source>
</evidence>
<dbReference type="EMBL" id="UOFH01000013">
    <property type="protein sequence ID" value="VAW58501.1"/>
    <property type="molecule type" value="Genomic_DNA"/>
</dbReference>
<dbReference type="Gene3D" id="3.30.2310.20">
    <property type="entry name" value="RelE-like"/>
    <property type="match status" value="1"/>
</dbReference>
<protein>
    <recommendedName>
        <fullName evidence="3">Toxin</fullName>
    </recommendedName>
</protein>
<sequence>MRYWLSNKAEQDLREIYRYSRLKFGEMRTDAYFIGLNDKFNLLASNVSLAQKVDRIRQGYYRCFYQKHAVYFVEKRDGIFIVRVLHQKMKPELHL</sequence>
<dbReference type="Pfam" id="PF05016">
    <property type="entry name" value="ParE_toxin"/>
    <property type="match status" value="1"/>
</dbReference>